<evidence type="ECO:0000313" key="9">
    <source>
        <dbReference type="EMBL" id="SEM17003.1"/>
    </source>
</evidence>
<keyword evidence="3 9" id="KW-0067">ATP-binding</keyword>
<dbReference type="Pfam" id="PF16326">
    <property type="entry name" value="ABC_tran_CTD"/>
    <property type="match status" value="1"/>
</dbReference>
<evidence type="ECO:0000256" key="6">
    <source>
        <dbReference type="SAM" id="Coils"/>
    </source>
</evidence>
<dbReference type="EMBL" id="FOAP01000012">
    <property type="protein sequence ID" value="SEM17003.1"/>
    <property type="molecule type" value="Genomic_DNA"/>
</dbReference>
<evidence type="ECO:0000256" key="1">
    <source>
        <dbReference type="ARBA" id="ARBA00022737"/>
    </source>
</evidence>
<dbReference type="InterPro" id="IPR027417">
    <property type="entry name" value="P-loop_NTPase"/>
</dbReference>
<keyword evidence="2" id="KW-0547">Nucleotide-binding</keyword>
<evidence type="ECO:0000256" key="7">
    <source>
        <dbReference type="SAM" id="MobiDB-lite"/>
    </source>
</evidence>
<dbReference type="Gene3D" id="1.10.287.380">
    <property type="entry name" value="Valyl-tRNA synthetase, C-terminal domain"/>
    <property type="match status" value="1"/>
</dbReference>
<keyword evidence="6" id="KW-0175">Coiled coil</keyword>
<dbReference type="PROSITE" id="PS50893">
    <property type="entry name" value="ABC_TRANSPORTER_2"/>
    <property type="match status" value="2"/>
</dbReference>
<dbReference type="SUPFAM" id="SSF52540">
    <property type="entry name" value="P-loop containing nucleoside triphosphate hydrolases"/>
    <property type="match status" value="2"/>
</dbReference>
<dbReference type="OrthoDB" id="9808609at2"/>
<evidence type="ECO:0000256" key="4">
    <source>
        <dbReference type="ARBA" id="ARBA00061551"/>
    </source>
</evidence>
<organism evidence="9 10">
    <name type="scientific">Stigmatella aurantiaca</name>
    <dbReference type="NCBI Taxonomy" id="41"/>
    <lineage>
        <taxon>Bacteria</taxon>
        <taxon>Pseudomonadati</taxon>
        <taxon>Myxococcota</taxon>
        <taxon>Myxococcia</taxon>
        <taxon>Myxococcales</taxon>
        <taxon>Cystobacterineae</taxon>
        <taxon>Archangiaceae</taxon>
        <taxon>Stigmatella</taxon>
    </lineage>
</organism>
<evidence type="ECO:0000256" key="2">
    <source>
        <dbReference type="ARBA" id="ARBA00022741"/>
    </source>
</evidence>
<reference evidence="10" key="1">
    <citation type="submission" date="2016-10" db="EMBL/GenBank/DDBJ databases">
        <authorList>
            <person name="Varghese N."/>
            <person name="Submissions S."/>
        </authorList>
    </citation>
    <scope>NUCLEOTIDE SEQUENCE [LARGE SCALE GENOMIC DNA]</scope>
    <source>
        <strain evidence="10">DSM 17044</strain>
    </source>
</reference>
<gene>
    <name evidence="9" type="ORF">SAMN05444354_112171</name>
</gene>
<dbReference type="GO" id="GO:0016887">
    <property type="term" value="F:ATP hydrolysis activity"/>
    <property type="evidence" value="ECO:0007669"/>
    <property type="project" value="InterPro"/>
</dbReference>
<dbReference type="FunFam" id="3.40.50.300:FF:000011">
    <property type="entry name" value="Putative ABC transporter ATP-binding component"/>
    <property type="match status" value="1"/>
</dbReference>
<dbReference type="Pfam" id="PF12848">
    <property type="entry name" value="ABC_tran_Xtn"/>
    <property type="match status" value="1"/>
</dbReference>
<protein>
    <recommendedName>
        <fullName evidence="5">Probable ATP-binding protein YbiT</fullName>
    </recommendedName>
</protein>
<dbReference type="RefSeq" id="WP_075008616.1">
    <property type="nucleotide sequence ID" value="NZ_FOAP01000012.1"/>
</dbReference>
<accession>A0A1H7W670</accession>
<sequence length="658" mass="72470">MSLIIAQDLCLAYGKKVLFDDTSFTLGPRDRVGLVGANGTGKSSLMKLLAGAQHADSGTIIYARGARVGYLPQELAGLPEGSVVEAVMSTVPGRDALEARLKKTETALAQETDEAGQLELSQELADLHTELDHFEDHYGRHHAERILKGLGFRDADLAKPTSALSGGWRMRAALAGLLLQDPDLLLLDEPTNHLDVPTLTWFDGFMRRSNKALVLISHDRDFLNRQVNRIVSLEIEGLRSYVGNYNDYKRQRAEEMEQLKARAAKVEARRAELQSFIDRFGAKATKARQAKSREKMLERLEEVHLLEERSTVHFRFPEVERSGRDVATLKGVSKRYGPQVVYSGLDARLERGQRIAVVGANGAGKTTLLKILAGELAADGGEVSLGHNVVMGYYAQHHADTLDKRNSILEEVQPLAADKPQSYVRGVLGAFLFSGDDVDKPIGVLSGGERARVALAKLLLRPSNFLLMDEPTNHLDLDSTEMLIEALQGYGGTLLFVSHNRGFVNSLATTVWDVVDGKVVPYAGNLDEYLYHQEQLRLKAEAEAAGAGEKGKPGDKASSAPVSEKDRKRLEAEARQRRNTVEGPIKKEIARIEERIAKLEATQKEREAQLADPELYNDFARAKPLMDTHRAGKEELEALYAAWETAQEKLAEAAASLG</sequence>
<dbReference type="InterPro" id="IPR003439">
    <property type="entry name" value="ABC_transporter-like_ATP-bd"/>
</dbReference>
<dbReference type="InterPro" id="IPR051309">
    <property type="entry name" value="ABCF_ATPase"/>
</dbReference>
<feature type="domain" description="ABC transporter" evidence="8">
    <location>
        <begin position="4"/>
        <end position="260"/>
    </location>
</feature>
<feature type="domain" description="ABC transporter" evidence="8">
    <location>
        <begin position="327"/>
        <end position="548"/>
    </location>
</feature>
<evidence type="ECO:0000259" key="8">
    <source>
        <dbReference type="PROSITE" id="PS50893"/>
    </source>
</evidence>
<dbReference type="CDD" id="cd03221">
    <property type="entry name" value="ABCF_EF-3"/>
    <property type="match status" value="2"/>
</dbReference>
<dbReference type="InterPro" id="IPR032781">
    <property type="entry name" value="ABC_tran_Xtn"/>
</dbReference>
<dbReference type="Pfam" id="PF00005">
    <property type="entry name" value="ABC_tran"/>
    <property type="match status" value="2"/>
</dbReference>
<feature type="region of interest" description="Disordered" evidence="7">
    <location>
        <begin position="542"/>
        <end position="582"/>
    </location>
</feature>
<dbReference type="Gene3D" id="3.40.50.300">
    <property type="entry name" value="P-loop containing nucleotide triphosphate hydrolases"/>
    <property type="match status" value="2"/>
</dbReference>
<dbReference type="GO" id="GO:0003677">
    <property type="term" value="F:DNA binding"/>
    <property type="evidence" value="ECO:0007669"/>
    <property type="project" value="InterPro"/>
</dbReference>
<dbReference type="Proteomes" id="UP000182719">
    <property type="component" value="Unassembled WGS sequence"/>
</dbReference>
<dbReference type="AlphaFoldDB" id="A0A1H7W670"/>
<dbReference type="PANTHER" id="PTHR42855:SF2">
    <property type="entry name" value="DRUG RESISTANCE ABC TRANSPORTER,ATP-BINDING PROTEIN"/>
    <property type="match status" value="1"/>
</dbReference>
<name>A0A1H7W670_STIAU</name>
<dbReference type="FunFam" id="3.40.50.300:FF:000070">
    <property type="entry name" value="Putative ABC transporter ATP-binding component"/>
    <property type="match status" value="1"/>
</dbReference>
<comment type="similarity">
    <text evidence="4">Belongs to the ABC transporter superfamily. ABCF family. YbiT subfamily.</text>
</comment>
<evidence type="ECO:0000313" key="10">
    <source>
        <dbReference type="Proteomes" id="UP000182719"/>
    </source>
</evidence>
<keyword evidence="1" id="KW-0677">Repeat</keyword>
<evidence type="ECO:0000256" key="5">
    <source>
        <dbReference type="ARBA" id="ARBA00074044"/>
    </source>
</evidence>
<dbReference type="PROSITE" id="PS00211">
    <property type="entry name" value="ABC_TRANSPORTER_1"/>
    <property type="match status" value="2"/>
</dbReference>
<feature type="coiled-coil region" evidence="6">
    <location>
        <begin position="249"/>
        <end position="276"/>
    </location>
</feature>
<feature type="coiled-coil region" evidence="6">
    <location>
        <begin position="94"/>
        <end position="121"/>
    </location>
</feature>
<proteinExistence type="inferred from homology"/>
<dbReference type="GO" id="GO:0005524">
    <property type="term" value="F:ATP binding"/>
    <property type="evidence" value="ECO:0007669"/>
    <property type="project" value="UniProtKB-KW"/>
</dbReference>
<feature type="compositionally biased region" description="Basic and acidic residues" evidence="7">
    <location>
        <begin position="563"/>
        <end position="582"/>
    </location>
</feature>
<dbReference type="PANTHER" id="PTHR42855">
    <property type="entry name" value="ABC TRANSPORTER ATP-BINDING SUBUNIT"/>
    <property type="match status" value="1"/>
</dbReference>
<keyword evidence="10" id="KW-1185">Reference proteome</keyword>
<evidence type="ECO:0000256" key="3">
    <source>
        <dbReference type="ARBA" id="ARBA00022840"/>
    </source>
</evidence>
<dbReference type="InterPro" id="IPR032524">
    <property type="entry name" value="ABC_tran_C"/>
</dbReference>
<dbReference type="InterPro" id="IPR037118">
    <property type="entry name" value="Val-tRNA_synth_C_sf"/>
</dbReference>
<dbReference type="InterPro" id="IPR003593">
    <property type="entry name" value="AAA+_ATPase"/>
</dbReference>
<dbReference type="SMART" id="SM00382">
    <property type="entry name" value="AAA"/>
    <property type="match status" value="2"/>
</dbReference>
<dbReference type="InterPro" id="IPR017871">
    <property type="entry name" value="ABC_transporter-like_CS"/>
</dbReference>